<dbReference type="EMBL" id="KQ435019">
    <property type="protein sequence ID" value="KZC13901.1"/>
    <property type="molecule type" value="Genomic_DNA"/>
</dbReference>
<reference evidence="1 2" key="1">
    <citation type="submission" date="2015-07" db="EMBL/GenBank/DDBJ databases">
        <title>The genome of Dufourea novaeangliae.</title>
        <authorList>
            <person name="Pan H."/>
            <person name="Kapheim K."/>
        </authorList>
    </citation>
    <scope>NUCLEOTIDE SEQUENCE [LARGE SCALE GENOMIC DNA]</scope>
    <source>
        <strain evidence="1">0120121106</strain>
        <tissue evidence="1">Whole body</tissue>
    </source>
</reference>
<keyword evidence="2" id="KW-1185">Reference proteome</keyword>
<gene>
    <name evidence="1" type="ORF">WN55_06251</name>
</gene>
<protein>
    <submittedName>
        <fullName evidence="1">Uncharacterized protein</fullName>
    </submittedName>
</protein>
<name>A0A154PPU6_DUFNO</name>
<proteinExistence type="predicted"/>
<evidence type="ECO:0000313" key="2">
    <source>
        <dbReference type="Proteomes" id="UP000076502"/>
    </source>
</evidence>
<sequence>MLLPHVLHYNSAHQENDGIPTARDETLILAERRKRTARNPRIKQYVIIVGT</sequence>
<organism evidence="1 2">
    <name type="scientific">Dufourea novaeangliae</name>
    <name type="common">Sweat bee</name>
    <dbReference type="NCBI Taxonomy" id="178035"/>
    <lineage>
        <taxon>Eukaryota</taxon>
        <taxon>Metazoa</taxon>
        <taxon>Ecdysozoa</taxon>
        <taxon>Arthropoda</taxon>
        <taxon>Hexapoda</taxon>
        <taxon>Insecta</taxon>
        <taxon>Pterygota</taxon>
        <taxon>Neoptera</taxon>
        <taxon>Endopterygota</taxon>
        <taxon>Hymenoptera</taxon>
        <taxon>Apocrita</taxon>
        <taxon>Aculeata</taxon>
        <taxon>Apoidea</taxon>
        <taxon>Anthophila</taxon>
        <taxon>Halictidae</taxon>
        <taxon>Rophitinae</taxon>
        <taxon>Dufourea</taxon>
    </lineage>
</organism>
<accession>A0A154PPU6</accession>
<dbReference type="AlphaFoldDB" id="A0A154PPU6"/>
<evidence type="ECO:0000313" key="1">
    <source>
        <dbReference type="EMBL" id="KZC13901.1"/>
    </source>
</evidence>
<dbReference type="Proteomes" id="UP000076502">
    <property type="component" value="Unassembled WGS sequence"/>
</dbReference>